<dbReference type="HOGENOM" id="CLU_112567_1_2_10"/>
<accession>W8VVJ5</accession>
<organism evidence="2 3">
    <name type="scientific">Nonlabens marinus S1-08</name>
    <dbReference type="NCBI Taxonomy" id="1454201"/>
    <lineage>
        <taxon>Bacteria</taxon>
        <taxon>Pseudomonadati</taxon>
        <taxon>Bacteroidota</taxon>
        <taxon>Flavobacteriia</taxon>
        <taxon>Flavobacteriales</taxon>
        <taxon>Flavobacteriaceae</taxon>
        <taxon>Nonlabens</taxon>
    </lineage>
</organism>
<dbReference type="OrthoDB" id="708726at2"/>
<dbReference type="KEGG" id="nmf:NMS_1494"/>
<dbReference type="EMBL" id="AP014548">
    <property type="protein sequence ID" value="BAO55503.1"/>
    <property type="molecule type" value="Genomic_DNA"/>
</dbReference>
<dbReference type="InterPro" id="IPR003781">
    <property type="entry name" value="CoA-bd"/>
</dbReference>
<evidence type="ECO:0000313" key="3">
    <source>
        <dbReference type="Proteomes" id="UP000031760"/>
    </source>
</evidence>
<gene>
    <name evidence="2" type="ORF">NMS_1494</name>
</gene>
<proteinExistence type="predicted"/>
<feature type="domain" description="CoA-binding" evidence="1">
    <location>
        <begin position="3"/>
        <end position="115"/>
    </location>
</feature>
<keyword evidence="3" id="KW-1185">Reference proteome</keyword>
<reference evidence="2 3" key="1">
    <citation type="journal article" date="2014" name="Proc. Natl. Acad. Sci. U.S.A.">
        <title>Functional characterization of flavobacteria rhodopsins reveals a unique class of light-driven chloride pump in bacteria.</title>
        <authorList>
            <person name="Yoshizawa S."/>
            <person name="Kumagai Y."/>
            <person name="Kim H."/>
            <person name="Ogura Y."/>
            <person name="Hayashi T."/>
            <person name="Iwasaki W."/>
            <person name="DeLong E.F."/>
            <person name="Kogure K."/>
        </authorList>
    </citation>
    <scope>NUCLEOTIDE SEQUENCE [LARGE SCALE GENOMIC DNA]</scope>
    <source>
        <strain evidence="2 3">S1-08</strain>
    </source>
</reference>
<evidence type="ECO:0000259" key="1">
    <source>
        <dbReference type="Pfam" id="PF13380"/>
    </source>
</evidence>
<evidence type="ECO:0000313" key="2">
    <source>
        <dbReference type="EMBL" id="BAO55503.1"/>
    </source>
</evidence>
<dbReference type="RefSeq" id="WP_041496102.1">
    <property type="nucleotide sequence ID" value="NZ_AP014548.1"/>
</dbReference>
<dbReference type="SUPFAM" id="SSF51735">
    <property type="entry name" value="NAD(P)-binding Rossmann-fold domains"/>
    <property type="match status" value="1"/>
</dbReference>
<dbReference type="Pfam" id="PF13380">
    <property type="entry name" value="CoA_binding_2"/>
    <property type="match status" value="1"/>
</dbReference>
<dbReference type="STRING" id="1454201.NMS_1494"/>
<dbReference type="AlphaFoldDB" id="W8VVJ5"/>
<name>W8VVJ5_9FLAO</name>
<sequence length="120" mass="13854">MSKKTLVLGASLKEQRYSNIAIYRLRKFNIETVAIGLRAGMVDDVKIHTDLVPFTDIDTVTLYLNPQRQVEYYDYILSLKPNRVIFNPGTENPEFYKMLRDQSVEVEVACTLVMLGTNQY</sequence>
<dbReference type="Gene3D" id="3.40.50.720">
    <property type="entry name" value="NAD(P)-binding Rossmann-like Domain"/>
    <property type="match status" value="1"/>
</dbReference>
<dbReference type="Proteomes" id="UP000031760">
    <property type="component" value="Chromosome"/>
</dbReference>
<dbReference type="InterPro" id="IPR036291">
    <property type="entry name" value="NAD(P)-bd_dom_sf"/>
</dbReference>
<protein>
    <recommendedName>
        <fullName evidence="1">CoA-binding domain-containing protein</fullName>
    </recommendedName>
</protein>